<keyword evidence="2" id="KW-0503">Monooxygenase</keyword>
<accession>W4LMT6</accession>
<proteinExistence type="predicted"/>
<dbReference type="Gene3D" id="3.20.20.30">
    <property type="entry name" value="Luciferase-like domain"/>
    <property type="match status" value="1"/>
</dbReference>
<dbReference type="GO" id="GO:0016705">
    <property type="term" value="F:oxidoreductase activity, acting on paired donors, with incorporation or reduction of molecular oxygen"/>
    <property type="evidence" value="ECO:0007669"/>
    <property type="project" value="InterPro"/>
</dbReference>
<feature type="domain" description="Luciferase-like" evidence="3">
    <location>
        <begin position="33"/>
        <end position="349"/>
    </location>
</feature>
<dbReference type="EMBL" id="AZHW01000490">
    <property type="protein sequence ID" value="ETW99020.1"/>
    <property type="molecule type" value="Genomic_DNA"/>
</dbReference>
<gene>
    <name evidence="4" type="ORF">ETSY1_16580</name>
</gene>
<evidence type="ECO:0000313" key="4">
    <source>
        <dbReference type="EMBL" id="ETW99020.1"/>
    </source>
</evidence>
<dbReference type="GO" id="GO:0005829">
    <property type="term" value="C:cytosol"/>
    <property type="evidence" value="ECO:0007669"/>
    <property type="project" value="TreeGrafter"/>
</dbReference>
<dbReference type="AlphaFoldDB" id="W4LMT6"/>
<evidence type="ECO:0000256" key="2">
    <source>
        <dbReference type="ARBA" id="ARBA00023033"/>
    </source>
</evidence>
<organism evidence="4 5">
    <name type="scientific">Entotheonella factor</name>
    <dbReference type="NCBI Taxonomy" id="1429438"/>
    <lineage>
        <taxon>Bacteria</taxon>
        <taxon>Pseudomonadati</taxon>
        <taxon>Nitrospinota/Tectimicrobiota group</taxon>
        <taxon>Candidatus Tectimicrobiota</taxon>
        <taxon>Candidatus Entotheonellia</taxon>
        <taxon>Candidatus Entotheonellales</taxon>
        <taxon>Candidatus Entotheonellaceae</taxon>
        <taxon>Candidatus Entotheonella</taxon>
    </lineage>
</organism>
<keyword evidence="1" id="KW-0560">Oxidoreductase</keyword>
<protein>
    <recommendedName>
        <fullName evidence="3">Luciferase-like domain-containing protein</fullName>
    </recommendedName>
</protein>
<dbReference type="SUPFAM" id="SSF51679">
    <property type="entry name" value="Bacterial luciferase-like"/>
    <property type="match status" value="1"/>
</dbReference>
<dbReference type="HOGENOM" id="CLU_027853_3_0_7"/>
<dbReference type="PANTHER" id="PTHR30137">
    <property type="entry name" value="LUCIFERASE-LIKE MONOOXYGENASE"/>
    <property type="match status" value="1"/>
</dbReference>
<evidence type="ECO:0000259" key="3">
    <source>
        <dbReference type="Pfam" id="PF00296"/>
    </source>
</evidence>
<dbReference type="InterPro" id="IPR011251">
    <property type="entry name" value="Luciferase-like_dom"/>
</dbReference>
<name>W4LMT6_ENTF1</name>
<dbReference type="PANTHER" id="PTHR30137:SF8">
    <property type="entry name" value="BLR5498 PROTEIN"/>
    <property type="match status" value="1"/>
</dbReference>
<keyword evidence="5" id="KW-1185">Reference proteome</keyword>
<reference evidence="4 5" key="1">
    <citation type="journal article" date="2014" name="Nature">
        <title>An environmental bacterial taxon with a large and distinct metabolic repertoire.</title>
        <authorList>
            <person name="Wilson M.C."/>
            <person name="Mori T."/>
            <person name="Ruckert C."/>
            <person name="Uria A.R."/>
            <person name="Helf M.J."/>
            <person name="Takada K."/>
            <person name="Gernert C."/>
            <person name="Steffens U.A."/>
            <person name="Heycke N."/>
            <person name="Schmitt S."/>
            <person name="Rinke C."/>
            <person name="Helfrich E.J."/>
            <person name="Brachmann A.O."/>
            <person name="Gurgui C."/>
            <person name="Wakimoto T."/>
            <person name="Kracht M."/>
            <person name="Crusemann M."/>
            <person name="Hentschel U."/>
            <person name="Abe I."/>
            <person name="Matsunaga S."/>
            <person name="Kalinowski J."/>
            <person name="Takeyama H."/>
            <person name="Piel J."/>
        </authorList>
    </citation>
    <scope>NUCLEOTIDE SEQUENCE [LARGE SCALE GENOMIC DNA]</scope>
    <source>
        <strain evidence="5">TSY1</strain>
    </source>
</reference>
<dbReference type="Pfam" id="PF00296">
    <property type="entry name" value="Bac_luciferase"/>
    <property type="match status" value="1"/>
</dbReference>
<dbReference type="InterPro" id="IPR036661">
    <property type="entry name" value="Luciferase-like_sf"/>
</dbReference>
<evidence type="ECO:0000313" key="5">
    <source>
        <dbReference type="Proteomes" id="UP000019141"/>
    </source>
</evidence>
<dbReference type="InterPro" id="IPR050766">
    <property type="entry name" value="Bact_Lucif_Oxidored"/>
</dbReference>
<comment type="caution">
    <text evidence="4">The sequence shown here is derived from an EMBL/GenBank/DDBJ whole genome shotgun (WGS) entry which is preliminary data.</text>
</comment>
<dbReference type="Proteomes" id="UP000019141">
    <property type="component" value="Unassembled WGS sequence"/>
</dbReference>
<sequence>MITKFDSSYFGTVDMENLGYTGTPINERHYSREVLGQALHKVVAYAKCMDERGFNTMWMAEHHFQPEGTELIPNLLMMAMHLCGVTKQLNIGCGFNVVPMWHPLRLAEDYAMADILTGGRVIFGVARGYHTREVETFGSPLTDQEANREMFEEGVDVIFKAFQGEPFSHQGRFYTIPPEVPYRSYTLKEITLVPAPERLPVECWQPIQSGSQRAFDFMAKHGINGVIGGGSAEGGAVDRHIQGFREAYARRGVHLEPGERLALGFQFHIANSREQAIREAAPHYEENMKMFGELRLVRALSDEQIAAMRNPALAGTVNLPRIEDAVAAGGFLAGTPTDIIEQLKAVEERYPGLERVVCATPLGTPLAVQLEDLDRFSKEVMPAFGAAKNNAAAD</sequence>
<dbReference type="GO" id="GO:0004497">
    <property type="term" value="F:monooxygenase activity"/>
    <property type="evidence" value="ECO:0007669"/>
    <property type="project" value="UniProtKB-KW"/>
</dbReference>
<evidence type="ECO:0000256" key="1">
    <source>
        <dbReference type="ARBA" id="ARBA00023002"/>
    </source>
</evidence>